<evidence type="ECO:0000256" key="1">
    <source>
        <dbReference type="ARBA" id="ARBA00023015"/>
    </source>
</evidence>
<evidence type="ECO:0000313" key="7">
    <source>
        <dbReference type="Proteomes" id="UP000778970"/>
    </source>
</evidence>
<dbReference type="GO" id="GO:0003677">
    <property type="term" value="F:DNA binding"/>
    <property type="evidence" value="ECO:0007669"/>
    <property type="project" value="UniProtKB-KW"/>
</dbReference>
<dbReference type="GO" id="GO:0003700">
    <property type="term" value="F:DNA-binding transcription factor activity"/>
    <property type="evidence" value="ECO:0007669"/>
    <property type="project" value="InterPro"/>
</dbReference>
<dbReference type="InterPro" id="IPR000524">
    <property type="entry name" value="Tscrpt_reg_HTH_GntR"/>
</dbReference>
<proteinExistence type="predicted"/>
<dbReference type="Pfam" id="PF00392">
    <property type="entry name" value="GntR"/>
    <property type="match status" value="1"/>
</dbReference>
<dbReference type="InterPro" id="IPR036390">
    <property type="entry name" value="WH_DNA-bd_sf"/>
</dbReference>
<keyword evidence="3" id="KW-0804">Transcription</keyword>
<gene>
    <name evidence="6" type="ORF">CKO21_00070</name>
</gene>
<dbReference type="SMART" id="SM00345">
    <property type="entry name" value="HTH_GNTR"/>
    <property type="match status" value="1"/>
</dbReference>
<feature type="domain" description="HTH gntR-type" evidence="5">
    <location>
        <begin position="17"/>
        <end position="85"/>
    </location>
</feature>
<keyword evidence="2" id="KW-0238">DNA-binding</keyword>
<evidence type="ECO:0000256" key="4">
    <source>
        <dbReference type="SAM" id="MobiDB-lite"/>
    </source>
</evidence>
<dbReference type="PRINTS" id="PR00035">
    <property type="entry name" value="HTHGNTR"/>
</dbReference>
<dbReference type="Proteomes" id="UP000778970">
    <property type="component" value="Unassembled WGS sequence"/>
</dbReference>
<dbReference type="Gene3D" id="1.20.120.530">
    <property type="entry name" value="GntR ligand-binding domain-like"/>
    <property type="match status" value="1"/>
</dbReference>
<dbReference type="InterPro" id="IPR008920">
    <property type="entry name" value="TF_FadR/GntR_C"/>
</dbReference>
<dbReference type="PROSITE" id="PS50949">
    <property type="entry name" value="HTH_GNTR"/>
    <property type="match status" value="1"/>
</dbReference>
<comment type="caution">
    <text evidence="6">The sequence shown here is derived from an EMBL/GenBank/DDBJ whole genome shotgun (WGS) entry which is preliminary data.</text>
</comment>
<name>A0A934QDV0_9PROT</name>
<dbReference type="PANTHER" id="PTHR43537">
    <property type="entry name" value="TRANSCRIPTIONAL REGULATOR, GNTR FAMILY"/>
    <property type="match status" value="1"/>
</dbReference>
<dbReference type="PANTHER" id="PTHR43537:SF5">
    <property type="entry name" value="UXU OPERON TRANSCRIPTIONAL REGULATOR"/>
    <property type="match status" value="1"/>
</dbReference>
<evidence type="ECO:0000259" key="5">
    <source>
        <dbReference type="PROSITE" id="PS50949"/>
    </source>
</evidence>
<dbReference type="AlphaFoldDB" id="A0A934QDV0"/>
<protein>
    <submittedName>
        <fullName evidence="6">FadR family transcriptional regulator</fullName>
    </submittedName>
</protein>
<dbReference type="SUPFAM" id="SSF46785">
    <property type="entry name" value="Winged helix' DNA-binding domain"/>
    <property type="match status" value="1"/>
</dbReference>
<dbReference type="Gene3D" id="1.10.10.10">
    <property type="entry name" value="Winged helix-like DNA-binding domain superfamily/Winged helix DNA-binding domain"/>
    <property type="match status" value="1"/>
</dbReference>
<dbReference type="SUPFAM" id="SSF48008">
    <property type="entry name" value="GntR ligand-binding domain-like"/>
    <property type="match status" value="1"/>
</dbReference>
<organism evidence="6 7">
    <name type="scientific">Rhodovibrio salinarum</name>
    <dbReference type="NCBI Taxonomy" id="1087"/>
    <lineage>
        <taxon>Bacteria</taxon>
        <taxon>Pseudomonadati</taxon>
        <taxon>Pseudomonadota</taxon>
        <taxon>Alphaproteobacteria</taxon>
        <taxon>Rhodospirillales</taxon>
        <taxon>Rhodovibrionaceae</taxon>
        <taxon>Rhodovibrio</taxon>
    </lineage>
</organism>
<evidence type="ECO:0000256" key="2">
    <source>
        <dbReference type="ARBA" id="ARBA00023125"/>
    </source>
</evidence>
<dbReference type="InterPro" id="IPR036388">
    <property type="entry name" value="WH-like_DNA-bd_sf"/>
</dbReference>
<dbReference type="Pfam" id="PF07729">
    <property type="entry name" value="FCD"/>
    <property type="match status" value="1"/>
</dbReference>
<reference evidence="6" key="1">
    <citation type="submission" date="2017-08" db="EMBL/GenBank/DDBJ databases">
        <authorList>
            <person name="Imhoff J.F."/>
            <person name="Rahn T."/>
            <person name="Kuenzel S."/>
            <person name="Neulinger S.C."/>
        </authorList>
    </citation>
    <scope>NUCLEOTIDE SEQUENCE</scope>
    <source>
        <strain evidence="6">DSM 9154</strain>
    </source>
</reference>
<dbReference type="CDD" id="cd07377">
    <property type="entry name" value="WHTH_GntR"/>
    <property type="match status" value="1"/>
</dbReference>
<dbReference type="EMBL" id="NRRE01000003">
    <property type="protein sequence ID" value="MBK1695644.1"/>
    <property type="molecule type" value="Genomic_DNA"/>
</dbReference>
<accession>A0A934QDV0</accession>
<feature type="region of interest" description="Disordered" evidence="4">
    <location>
        <begin position="219"/>
        <end position="239"/>
    </location>
</feature>
<reference evidence="6" key="2">
    <citation type="journal article" date="2020" name="Microorganisms">
        <title>Osmotic Adaptation and Compatible Solute Biosynthesis of Phototrophic Bacteria as Revealed from Genome Analyses.</title>
        <authorList>
            <person name="Imhoff J.F."/>
            <person name="Rahn T."/>
            <person name="Kunzel S."/>
            <person name="Keller A."/>
            <person name="Neulinger S.C."/>
        </authorList>
    </citation>
    <scope>NUCLEOTIDE SEQUENCE</scope>
    <source>
        <strain evidence="6">DSM 9154</strain>
    </source>
</reference>
<dbReference type="InterPro" id="IPR011711">
    <property type="entry name" value="GntR_C"/>
</dbReference>
<dbReference type="SMART" id="SM00895">
    <property type="entry name" value="FCD"/>
    <property type="match status" value="1"/>
</dbReference>
<keyword evidence="7" id="KW-1185">Reference proteome</keyword>
<evidence type="ECO:0000256" key="3">
    <source>
        <dbReference type="ARBA" id="ARBA00023163"/>
    </source>
</evidence>
<dbReference type="RefSeq" id="WP_027289859.1">
    <property type="nucleotide sequence ID" value="NZ_NRRE01000003.1"/>
</dbReference>
<keyword evidence="1" id="KW-0805">Transcription regulation</keyword>
<sequence>MKLQADHNNAPNEPRSPKLSDRIYAGIFERIVNGEFVQGERLPSETALASEYRVSRPIVREALRRLREDGLIFSQKGAGSFVERPPDAAMLRYAPLESIADIQRCFEFRIALEGEAARLAAERASSQELAAIERAVNLLKERITARELGVDADFAFHLAISKATGNNFFSDSLLSLEGQITFGQNLARNLGLKHPNTRLPEVQAEHEKIFEAIRRHEGDRAHEAMRQHISNSRRRVFEG</sequence>
<evidence type="ECO:0000313" key="6">
    <source>
        <dbReference type="EMBL" id="MBK1695644.1"/>
    </source>
</evidence>